<dbReference type="GO" id="GO:0008999">
    <property type="term" value="F:protein-N-terminal-alanine acetyltransferase activity"/>
    <property type="evidence" value="ECO:0007669"/>
    <property type="project" value="TreeGrafter"/>
</dbReference>
<evidence type="ECO:0000259" key="1">
    <source>
        <dbReference type="PROSITE" id="PS51186"/>
    </source>
</evidence>
<dbReference type="InterPro" id="IPR016181">
    <property type="entry name" value="Acyl_CoA_acyltransferase"/>
</dbReference>
<name>D4GJ22_PANAM</name>
<dbReference type="InterPro" id="IPR051908">
    <property type="entry name" value="Ribosomal_N-acetyltransferase"/>
</dbReference>
<protein>
    <recommendedName>
        <fullName evidence="1">N-acetyltransferase domain-containing protein</fullName>
    </recommendedName>
</protein>
<dbReference type="FunFam" id="3.40.630.30:FF:000047">
    <property type="entry name" value="Acetyltransferase, GNAT family"/>
    <property type="match status" value="1"/>
</dbReference>
<accession>D4GJ22</accession>
<dbReference type="EMBL" id="CP001875">
    <property type="protein sequence ID" value="ADD75767.1"/>
    <property type="molecule type" value="Genomic_DNA"/>
</dbReference>
<dbReference type="PANTHER" id="PTHR43441:SF2">
    <property type="entry name" value="FAMILY ACETYLTRANSFERASE, PUTATIVE (AFU_ORTHOLOGUE AFUA_7G00850)-RELATED"/>
    <property type="match status" value="1"/>
</dbReference>
<organism evidence="2 3">
    <name type="scientific">Pantoea ananatis (strain LMG 20103)</name>
    <dbReference type="NCBI Taxonomy" id="706191"/>
    <lineage>
        <taxon>Bacteria</taxon>
        <taxon>Pseudomonadati</taxon>
        <taxon>Pseudomonadota</taxon>
        <taxon>Gammaproteobacteria</taxon>
        <taxon>Enterobacterales</taxon>
        <taxon>Erwiniaceae</taxon>
        <taxon>Pantoea</taxon>
    </lineage>
</organism>
<dbReference type="GO" id="GO:1990189">
    <property type="term" value="F:protein N-terminal-serine acetyltransferase activity"/>
    <property type="evidence" value="ECO:0007669"/>
    <property type="project" value="TreeGrafter"/>
</dbReference>
<dbReference type="Gene3D" id="3.40.630.30">
    <property type="match status" value="1"/>
</dbReference>
<dbReference type="PROSITE" id="PS51186">
    <property type="entry name" value="GNAT"/>
    <property type="match status" value="1"/>
</dbReference>
<evidence type="ECO:0000313" key="2">
    <source>
        <dbReference type="EMBL" id="ADD75767.1"/>
    </source>
</evidence>
<sequence>MFATWQRVFIHCNGEGMMSQHVNQYGQPVGQSMPDWQPRPLPQREVLQGQVCRLGPFSVASHAEALWQAWSLAEDGRDWTYLSDGPFNDEAAWLTHAATMEASQDPLHFSVIDVETGKAVGTLSLMRVDAQNGVMEVGYVTFSRLLKQTRMATEAHFLLMRYAFEQLGYRRYEWKCDSCNLPSRRAALRLGFRFEGEFRQARVYKGRTRDTSWFSIIDSEWPAVKNGLERWLAEANFTADGRQREKLETLRG</sequence>
<dbReference type="InterPro" id="IPR000182">
    <property type="entry name" value="GNAT_dom"/>
</dbReference>
<dbReference type="Pfam" id="PF13302">
    <property type="entry name" value="Acetyltransf_3"/>
    <property type="match status" value="1"/>
</dbReference>
<keyword evidence="3" id="KW-1185">Reference proteome</keyword>
<dbReference type="SUPFAM" id="SSF55729">
    <property type="entry name" value="Acyl-CoA N-acyltransferases (Nat)"/>
    <property type="match status" value="1"/>
</dbReference>
<evidence type="ECO:0000313" key="3">
    <source>
        <dbReference type="Proteomes" id="UP000001702"/>
    </source>
</evidence>
<dbReference type="HOGENOM" id="CLU_013985_1_2_6"/>
<proteinExistence type="predicted"/>
<gene>
    <name evidence="2" type="ordered locus">PANA_0600</name>
</gene>
<dbReference type="Proteomes" id="UP000001702">
    <property type="component" value="Chromosome"/>
</dbReference>
<dbReference type="STRING" id="706191.PANA_0600"/>
<feature type="domain" description="N-acetyltransferase" evidence="1">
    <location>
        <begin position="64"/>
        <end position="210"/>
    </location>
</feature>
<reference evidence="2 3" key="1">
    <citation type="journal article" date="2010" name="J. Bacteriol.">
        <title>Genome sequence of Pantoea ananatis LMG20103, the causative agent of Eucalyptus blight and dieback.</title>
        <authorList>
            <person name="De Maayer P."/>
            <person name="Chan W.Y."/>
            <person name="Venter S.N."/>
            <person name="Toth I.K."/>
            <person name="Birch P.R."/>
            <person name="Joubert F."/>
            <person name="Coutinho T.A."/>
        </authorList>
    </citation>
    <scope>NUCLEOTIDE SEQUENCE [LARGE SCALE GENOMIC DNA]</scope>
    <source>
        <strain evidence="2 3">LMG 20103</strain>
    </source>
</reference>
<dbReference type="KEGG" id="pam:PANA_0600"/>
<dbReference type="eggNOG" id="COG1670">
    <property type="taxonomic scope" value="Bacteria"/>
</dbReference>
<dbReference type="AlphaFoldDB" id="D4GJ22"/>
<dbReference type="PANTHER" id="PTHR43441">
    <property type="entry name" value="RIBOSOMAL-PROTEIN-SERINE ACETYLTRANSFERASE"/>
    <property type="match status" value="1"/>
</dbReference>